<feature type="binding site" evidence="7">
    <location>
        <position position="99"/>
    </location>
    <ligand>
        <name>Zn(2+)</name>
        <dbReference type="ChEBI" id="CHEBI:29105"/>
    </ligand>
</feature>
<reference evidence="8 9" key="1">
    <citation type="submission" date="2018-07" db="EMBL/GenBank/DDBJ databases">
        <title>Genome sequences of six Lactobacillus spp. isolated from bumble bee guts.</title>
        <authorList>
            <person name="Motta E.V.S."/>
            <person name="Moran N.A."/>
        </authorList>
    </citation>
    <scope>NUCLEOTIDE SEQUENCE [LARGE SCALE GENOMIC DNA]</scope>
    <source>
        <strain evidence="8 9">BI-1.1</strain>
    </source>
</reference>
<dbReference type="InterPro" id="IPR043135">
    <property type="entry name" value="Fur_C"/>
</dbReference>
<proteinExistence type="inferred from homology"/>
<keyword evidence="5" id="KW-0238">DNA-binding</keyword>
<dbReference type="Pfam" id="PF01475">
    <property type="entry name" value="FUR"/>
    <property type="match status" value="1"/>
</dbReference>
<evidence type="ECO:0000313" key="8">
    <source>
        <dbReference type="EMBL" id="RHW49234.1"/>
    </source>
</evidence>
<dbReference type="GO" id="GO:0000976">
    <property type="term" value="F:transcription cis-regulatory region binding"/>
    <property type="evidence" value="ECO:0007669"/>
    <property type="project" value="TreeGrafter"/>
</dbReference>
<evidence type="ECO:0000256" key="5">
    <source>
        <dbReference type="ARBA" id="ARBA00023125"/>
    </source>
</evidence>
<evidence type="ECO:0000313" key="9">
    <source>
        <dbReference type="Proteomes" id="UP000284109"/>
    </source>
</evidence>
<keyword evidence="7" id="KW-0479">Metal-binding</keyword>
<dbReference type="InterPro" id="IPR036388">
    <property type="entry name" value="WH-like_DNA-bd_sf"/>
</dbReference>
<dbReference type="GO" id="GO:0045892">
    <property type="term" value="P:negative regulation of DNA-templated transcription"/>
    <property type="evidence" value="ECO:0007669"/>
    <property type="project" value="TreeGrafter"/>
</dbReference>
<dbReference type="Gene3D" id="3.30.1490.190">
    <property type="match status" value="1"/>
</dbReference>
<dbReference type="Proteomes" id="UP000284109">
    <property type="component" value="Unassembled WGS sequence"/>
</dbReference>
<feature type="binding site" evidence="7">
    <location>
        <position position="96"/>
    </location>
    <ligand>
        <name>Zn(2+)</name>
        <dbReference type="ChEBI" id="CHEBI:29105"/>
    </ligand>
</feature>
<dbReference type="EMBL" id="QOCR01000005">
    <property type="protein sequence ID" value="RHW49234.1"/>
    <property type="molecule type" value="Genomic_DNA"/>
</dbReference>
<comment type="similarity">
    <text evidence="1">Belongs to the Fur family.</text>
</comment>
<dbReference type="PANTHER" id="PTHR33202">
    <property type="entry name" value="ZINC UPTAKE REGULATION PROTEIN"/>
    <property type="match status" value="1"/>
</dbReference>
<evidence type="ECO:0000256" key="3">
    <source>
        <dbReference type="ARBA" id="ARBA00022833"/>
    </source>
</evidence>
<evidence type="ECO:0000256" key="2">
    <source>
        <dbReference type="ARBA" id="ARBA00022491"/>
    </source>
</evidence>
<name>A0A3R6W8H9_9LACO</name>
<dbReference type="SUPFAM" id="SSF46785">
    <property type="entry name" value="Winged helix' DNA-binding domain"/>
    <property type="match status" value="1"/>
</dbReference>
<evidence type="ECO:0000256" key="4">
    <source>
        <dbReference type="ARBA" id="ARBA00023015"/>
    </source>
</evidence>
<feature type="binding site" evidence="7">
    <location>
        <position position="136"/>
    </location>
    <ligand>
        <name>Zn(2+)</name>
        <dbReference type="ChEBI" id="CHEBI:29105"/>
    </ligand>
</feature>
<gene>
    <name evidence="8" type="ORF">DS831_09040</name>
</gene>
<evidence type="ECO:0000256" key="1">
    <source>
        <dbReference type="ARBA" id="ARBA00007957"/>
    </source>
</evidence>
<dbReference type="RefSeq" id="WP_118903005.1">
    <property type="nucleotide sequence ID" value="NZ_QOCR01000005.1"/>
</dbReference>
<sequence>MANAELDKLVSKLRAQKIRITDQRLVILEYMITHHNHPTAEDVYNDLKHTTNNISIATVYNNLRFLSKVTPINELTYDDKSIHFDYFHKEHFHAICENCHQIFDINYTDYPTLLKKLSADSSFQINKIELNIQGICPNCKKVLALE</sequence>
<keyword evidence="4" id="KW-0805">Transcription regulation</keyword>
<dbReference type="GO" id="GO:1900376">
    <property type="term" value="P:regulation of secondary metabolite biosynthetic process"/>
    <property type="evidence" value="ECO:0007669"/>
    <property type="project" value="TreeGrafter"/>
</dbReference>
<dbReference type="InterPro" id="IPR036390">
    <property type="entry name" value="WH_DNA-bd_sf"/>
</dbReference>
<dbReference type="GO" id="GO:0008270">
    <property type="term" value="F:zinc ion binding"/>
    <property type="evidence" value="ECO:0007669"/>
    <property type="project" value="TreeGrafter"/>
</dbReference>
<dbReference type="InterPro" id="IPR002481">
    <property type="entry name" value="FUR"/>
</dbReference>
<accession>A0A3R6W8H9</accession>
<dbReference type="OrthoDB" id="8659436at2"/>
<organism evidence="8 9">
    <name type="scientific">Bombilactobacillus bombi</name>
    <dbReference type="NCBI Taxonomy" id="1303590"/>
    <lineage>
        <taxon>Bacteria</taxon>
        <taxon>Bacillati</taxon>
        <taxon>Bacillota</taxon>
        <taxon>Bacilli</taxon>
        <taxon>Lactobacillales</taxon>
        <taxon>Lactobacillaceae</taxon>
        <taxon>Bombilactobacillus</taxon>
    </lineage>
</organism>
<dbReference type="AlphaFoldDB" id="A0A3R6W8H9"/>
<feature type="binding site" evidence="7">
    <location>
        <position position="139"/>
    </location>
    <ligand>
        <name>Zn(2+)</name>
        <dbReference type="ChEBI" id="CHEBI:29105"/>
    </ligand>
</feature>
<evidence type="ECO:0000256" key="6">
    <source>
        <dbReference type="ARBA" id="ARBA00023163"/>
    </source>
</evidence>
<evidence type="ECO:0000256" key="7">
    <source>
        <dbReference type="PIRSR" id="PIRSR602481-1"/>
    </source>
</evidence>
<dbReference type="CDD" id="cd07153">
    <property type="entry name" value="Fur_like"/>
    <property type="match status" value="1"/>
</dbReference>
<dbReference type="PANTHER" id="PTHR33202:SF7">
    <property type="entry name" value="FERRIC UPTAKE REGULATION PROTEIN"/>
    <property type="match status" value="1"/>
</dbReference>
<keyword evidence="9" id="KW-1185">Reference proteome</keyword>
<comment type="cofactor">
    <cofactor evidence="7">
        <name>Zn(2+)</name>
        <dbReference type="ChEBI" id="CHEBI:29105"/>
    </cofactor>
    <text evidence="7">Binds 1 zinc ion per subunit.</text>
</comment>
<dbReference type="GO" id="GO:0003700">
    <property type="term" value="F:DNA-binding transcription factor activity"/>
    <property type="evidence" value="ECO:0007669"/>
    <property type="project" value="InterPro"/>
</dbReference>
<protein>
    <submittedName>
        <fullName evidence="8">Transcriptional repressor</fullName>
    </submittedName>
</protein>
<comment type="caution">
    <text evidence="8">The sequence shown here is derived from an EMBL/GenBank/DDBJ whole genome shotgun (WGS) entry which is preliminary data.</text>
</comment>
<dbReference type="Gene3D" id="1.10.10.10">
    <property type="entry name" value="Winged helix-like DNA-binding domain superfamily/Winged helix DNA-binding domain"/>
    <property type="match status" value="1"/>
</dbReference>
<keyword evidence="3 7" id="KW-0862">Zinc</keyword>
<keyword evidence="2" id="KW-0678">Repressor</keyword>
<keyword evidence="6" id="KW-0804">Transcription</keyword>